<comment type="caution">
    <text evidence="1">The sequence shown here is derived from an EMBL/GenBank/DDBJ whole genome shotgun (WGS) entry which is preliminary data.</text>
</comment>
<evidence type="ECO:0000313" key="1">
    <source>
        <dbReference type="EMBL" id="CAK0791527.1"/>
    </source>
</evidence>
<dbReference type="Proteomes" id="UP001189429">
    <property type="component" value="Unassembled WGS sequence"/>
</dbReference>
<feature type="non-terminal residue" evidence="1">
    <location>
        <position position="1"/>
    </location>
</feature>
<accession>A0ABN9PJR2</accession>
<evidence type="ECO:0000313" key="2">
    <source>
        <dbReference type="Proteomes" id="UP001189429"/>
    </source>
</evidence>
<reference evidence="1" key="1">
    <citation type="submission" date="2023-10" db="EMBL/GenBank/DDBJ databases">
        <authorList>
            <person name="Chen Y."/>
            <person name="Shah S."/>
            <person name="Dougan E. K."/>
            <person name="Thang M."/>
            <person name="Chan C."/>
        </authorList>
    </citation>
    <scope>NUCLEOTIDE SEQUENCE [LARGE SCALE GENOMIC DNA]</scope>
</reference>
<protein>
    <submittedName>
        <fullName evidence="1">Uncharacterized protein</fullName>
    </submittedName>
</protein>
<proteinExistence type="predicted"/>
<sequence length="144" mass="15195">AMKDIYVAWFRRAVAAPLHAASLPARTSAGPIVPCHAHGLALRAVKSRGRQSSAVRGPHLPCRCCSGLAVHTDVSAAIVLESPKKVTSRAFWLDIGISLYWDPVAAAGTNDPRSRAIPYGTIQGSHCSAKTRADVAIASDSVRT</sequence>
<gene>
    <name evidence="1" type="ORF">PCOR1329_LOCUS2397</name>
</gene>
<organism evidence="1 2">
    <name type="scientific">Prorocentrum cordatum</name>
    <dbReference type="NCBI Taxonomy" id="2364126"/>
    <lineage>
        <taxon>Eukaryota</taxon>
        <taxon>Sar</taxon>
        <taxon>Alveolata</taxon>
        <taxon>Dinophyceae</taxon>
        <taxon>Prorocentrales</taxon>
        <taxon>Prorocentraceae</taxon>
        <taxon>Prorocentrum</taxon>
    </lineage>
</organism>
<name>A0ABN9PJR2_9DINO</name>
<keyword evidence="2" id="KW-1185">Reference proteome</keyword>
<dbReference type="EMBL" id="CAUYUJ010000603">
    <property type="protein sequence ID" value="CAK0791527.1"/>
    <property type="molecule type" value="Genomic_DNA"/>
</dbReference>